<name>A0A915KZD7_ROMCU</name>
<keyword evidence="1" id="KW-1185">Reference proteome</keyword>
<evidence type="ECO:0000313" key="1">
    <source>
        <dbReference type="Proteomes" id="UP000887565"/>
    </source>
</evidence>
<dbReference type="AlphaFoldDB" id="A0A915KZD7"/>
<proteinExistence type="predicted"/>
<protein>
    <submittedName>
        <fullName evidence="2">Uncharacterized protein</fullName>
    </submittedName>
</protein>
<dbReference type="Proteomes" id="UP000887565">
    <property type="component" value="Unplaced"/>
</dbReference>
<sequence>MNSWVLPKLVRARVTLSSRAEQRRADSESLDNWELLSDAKARQSLCDHVHQGSTDKQWIKNQ</sequence>
<organism evidence="1 2">
    <name type="scientific">Romanomermis culicivorax</name>
    <name type="common">Nematode worm</name>
    <dbReference type="NCBI Taxonomy" id="13658"/>
    <lineage>
        <taxon>Eukaryota</taxon>
        <taxon>Metazoa</taxon>
        <taxon>Ecdysozoa</taxon>
        <taxon>Nematoda</taxon>
        <taxon>Enoplea</taxon>
        <taxon>Dorylaimia</taxon>
        <taxon>Mermithida</taxon>
        <taxon>Mermithoidea</taxon>
        <taxon>Mermithidae</taxon>
        <taxon>Romanomermis</taxon>
    </lineage>
</organism>
<accession>A0A915KZD7</accession>
<dbReference type="WBParaSite" id="nRc.2.0.1.t42867-RA">
    <property type="protein sequence ID" value="nRc.2.0.1.t42867-RA"/>
    <property type="gene ID" value="nRc.2.0.1.g42867"/>
</dbReference>
<reference evidence="2" key="1">
    <citation type="submission" date="2022-11" db="UniProtKB">
        <authorList>
            <consortium name="WormBaseParasite"/>
        </authorList>
    </citation>
    <scope>IDENTIFICATION</scope>
</reference>
<evidence type="ECO:0000313" key="2">
    <source>
        <dbReference type="WBParaSite" id="nRc.2.0.1.t42867-RA"/>
    </source>
</evidence>